<sequence length="77" mass="8142">MQTKRISSQFLLPACLLLGSIMLTACGQKGPLTLPQAAPEVAEPTAEKPAEPADGEQQPGTSQQQPDTTEEQNRGPL</sequence>
<evidence type="ECO:0000256" key="1">
    <source>
        <dbReference type="ARBA" id="ARBA00004459"/>
    </source>
</evidence>
<gene>
    <name evidence="9" type="ORF">KQY15_17955</name>
</gene>
<evidence type="ECO:0000256" key="7">
    <source>
        <dbReference type="SAM" id="MobiDB-lite"/>
    </source>
</evidence>
<dbReference type="InterPro" id="IPR032831">
    <property type="entry name" value="LptM_cons"/>
</dbReference>
<comment type="caution">
    <text evidence="9">The sequence shown here is derived from an EMBL/GenBank/DDBJ whole genome shotgun (WGS) entry which is preliminary data.</text>
</comment>
<evidence type="ECO:0000256" key="4">
    <source>
        <dbReference type="ARBA" id="ARBA00023139"/>
    </source>
</evidence>
<evidence type="ECO:0000313" key="9">
    <source>
        <dbReference type="EMBL" id="MBV2130987.1"/>
    </source>
</evidence>
<keyword evidence="4" id="KW-0564">Palmitate</keyword>
<keyword evidence="5" id="KW-0998">Cell outer membrane</keyword>
<keyword evidence="6 9" id="KW-0449">Lipoprotein</keyword>
<keyword evidence="3" id="KW-0472">Membrane</keyword>
<feature type="signal peptide" evidence="8">
    <location>
        <begin position="1"/>
        <end position="25"/>
    </location>
</feature>
<proteinExistence type="predicted"/>
<keyword evidence="10" id="KW-1185">Reference proteome</keyword>
<accession>A0ABS6MQA8</accession>
<feature type="chain" id="PRO_5047016345" evidence="8">
    <location>
        <begin position="26"/>
        <end position="77"/>
    </location>
</feature>
<dbReference type="PROSITE" id="PS51257">
    <property type="entry name" value="PROKAR_LIPOPROTEIN"/>
    <property type="match status" value="1"/>
</dbReference>
<dbReference type="NCBIfam" id="NF047847">
    <property type="entry name" value="SS_mature_LptM"/>
    <property type="match status" value="1"/>
</dbReference>
<organism evidence="9 10">
    <name type="scientific">Arsukibacterium indicum</name>
    <dbReference type="NCBI Taxonomy" id="2848612"/>
    <lineage>
        <taxon>Bacteria</taxon>
        <taxon>Pseudomonadati</taxon>
        <taxon>Pseudomonadota</taxon>
        <taxon>Gammaproteobacteria</taxon>
        <taxon>Chromatiales</taxon>
        <taxon>Chromatiaceae</taxon>
        <taxon>Arsukibacterium</taxon>
    </lineage>
</organism>
<name>A0ABS6MQA8_9GAMM</name>
<dbReference type="EMBL" id="JAHRID010000010">
    <property type="protein sequence ID" value="MBV2130987.1"/>
    <property type="molecule type" value="Genomic_DNA"/>
</dbReference>
<keyword evidence="2 8" id="KW-0732">Signal</keyword>
<dbReference type="Proteomes" id="UP000704611">
    <property type="component" value="Unassembled WGS sequence"/>
</dbReference>
<reference evidence="9 10" key="1">
    <citation type="submission" date="2021-06" db="EMBL/GenBank/DDBJ databases">
        <title>Rheinheimera indica sp. nov., isolated from deep-sea sediment.</title>
        <authorList>
            <person name="Wang Z."/>
            <person name="Zhang X.-Y."/>
        </authorList>
    </citation>
    <scope>NUCLEOTIDE SEQUENCE [LARGE SCALE GENOMIC DNA]</scope>
    <source>
        <strain evidence="9 10">SM2107</strain>
    </source>
</reference>
<evidence type="ECO:0000256" key="6">
    <source>
        <dbReference type="ARBA" id="ARBA00023288"/>
    </source>
</evidence>
<evidence type="ECO:0000256" key="2">
    <source>
        <dbReference type="ARBA" id="ARBA00022729"/>
    </source>
</evidence>
<feature type="region of interest" description="Disordered" evidence="7">
    <location>
        <begin position="29"/>
        <end position="77"/>
    </location>
</feature>
<evidence type="ECO:0000256" key="3">
    <source>
        <dbReference type="ARBA" id="ARBA00023136"/>
    </source>
</evidence>
<evidence type="ECO:0000256" key="5">
    <source>
        <dbReference type="ARBA" id="ARBA00023237"/>
    </source>
</evidence>
<protein>
    <submittedName>
        <fullName evidence="9">Lipoprotein</fullName>
    </submittedName>
</protein>
<evidence type="ECO:0000256" key="8">
    <source>
        <dbReference type="SAM" id="SignalP"/>
    </source>
</evidence>
<dbReference type="RefSeq" id="WP_217671296.1">
    <property type="nucleotide sequence ID" value="NZ_JAHRID010000010.1"/>
</dbReference>
<comment type="subcellular location">
    <subcellularLocation>
        <location evidence="1">Cell outer membrane</location>
        <topology evidence="1">Lipid-anchor</topology>
    </subcellularLocation>
</comment>
<evidence type="ECO:0000313" key="10">
    <source>
        <dbReference type="Proteomes" id="UP000704611"/>
    </source>
</evidence>
<feature type="compositionally biased region" description="Polar residues" evidence="7">
    <location>
        <begin position="58"/>
        <end position="67"/>
    </location>
</feature>